<protein>
    <submittedName>
        <fullName evidence="2">Uncharacterized protein</fullName>
    </submittedName>
</protein>
<reference evidence="2" key="1">
    <citation type="submission" date="2023-10" db="EMBL/GenBank/DDBJ databases">
        <authorList>
            <person name="Chen Y."/>
            <person name="Shah S."/>
            <person name="Dougan E. K."/>
            <person name="Thang M."/>
            <person name="Chan C."/>
        </authorList>
    </citation>
    <scope>NUCLEOTIDE SEQUENCE [LARGE SCALE GENOMIC DNA]</scope>
</reference>
<comment type="caution">
    <text evidence="2">The sequence shown here is derived from an EMBL/GenBank/DDBJ whole genome shotgun (WGS) entry which is preliminary data.</text>
</comment>
<evidence type="ECO:0000313" key="2">
    <source>
        <dbReference type="EMBL" id="CAK0822428.1"/>
    </source>
</evidence>
<dbReference type="Proteomes" id="UP001189429">
    <property type="component" value="Unassembled WGS sequence"/>
</dbReference>
<sequence length="148" mass="15777">MPEALPELEGTLARLERLQRAWGDPLDDQSAFRRGLRAELRAQALARGELGGAPAATPRAAAASAAPRAATARTRGVSSHTCRCPAKADAATAAAVSAARPAATARARAARMYTRRERHLGRSECAQISSLTAPFYLMTAIGWITRRR</sequence>
<proteinExistence type="predicted"/>
<organism evidence="2 3">
    <name type="scientific">Prorocentrum cordatum</name>
    <dbReference type="NCBI Taxonomy" id="2364126"/>
    <lineage>
        <taxon>Eukaryota</taxon>
        <taxon>Sar</taxon>
        <taxon>Alveolata</taxon>
        <taxon>Dinophyceae</taxon>
        <taxon>Prorocentrales</taxon>
        <taxon>Prorocentraceae</taxon>
        <taxon>Prorocentrum</taxon>
    </lineage>
</organism>
<dbReference type="EMBL" id="CAUYUJ010007947">
    <property type="protein sequence ID" value="CAK0822428.1"/>
    <property type="molecule type" value="Genomic_DNA"/>
</dbReference>
<feature type="region of interest" description="Disordered" evidence="1">
    <location>
        <begin position="49"/>
        <end position="79"/>
    </location>
</feature>
<gene>
    <name evidence="2" type="ORF">PCOR1329_LOCUS23465</name>
</gene>
<name>A0ABN9RUM2_9DINO</name>
<accession>A0ABN9RUM2</accession>
<evidence type="ECO:0000256" key="1">
    <source>
        <dbReference type="SAM" id="MobiDB-lite"/>
    </source>
</evidence>
<feature type="compositionally biased region" description="Low complexity" evidence="1">
    <location>
        <begin position="49"/>
        <end position="75"/>
    </location>
</feature>
<keyword evidence="3" id="KW-1185">Reference proteome</keyword>
<evidence type="ECO:0000313" key="3">
    <source>
        <dbReference type="Proteomes" id="UP001189429"/>
    </source>
</evidence>